<proteinExistence type="predicted"/>
<organism evidence="2">
    <name type="scientific">viral metagenome</name>
    <dbReference type="NCBI Taxonomy" id="1070528"/>
    <lineage>
        <taxon>unclassified sequences</taxon>
        <taxon>metagenomes</taxon>
        <taxon>organismal metagenomes</taxon>
    </lineage>
</organism>
<protein>
    <submittedName>
        <fullName evidence="2">Uncharacterized protein</fullName>
    </submittedName>
</protein>
<reference evidence="2" key="1">
    <citation type="journal article" date="2020" name="Nature">
        <title>Giant virus diversity and host interactions through global metagenomics.</title>
        <authorList>
            <person name="Schulz F."/>
            <person name="Roux S."/>
            <person name="Paez-Espino D."/>
            <person name="Jungbluth S."/>
            <person name="Walsh D.A."/>
            <person name="Denef V.J."/>
            <person name="McMahon K.D."/>
            <person name="Konstantinidis K.T."/>
            <person name="Eloe-Fadrosh E.A."/>
            <person name="Kyrpides N.C."/>
            <person name="Woyke T."/>
        </authorList>
    </citation>
    <scope>NUCLEOTIDE SEQUENCE</scope>
    <source>
        <strain evidence="2">GVMAG-M-3300010160-26</strain>
    </source>
</reference>
<sequence>MNSNIITSETELFKKNLCKSYILECKINGINLNIKKYRKLLIFVYSELKYELQSIEFIDVIIKNSLLVIYQKELKSNGYQYYDSLGLSIRCADSKKTLREILNILKQKKENIELKLQLANGEIVYFVMLSRFNYIMI</sequence>
<accession>A0A6C0BCG1</accession>
<name>A0A6C0BCG1_9ZZZZ</name>
<dbReference type="EMBL" id="MN739116">
    <property type="protein sequence ID" value="QHS89692.1"/>
    <property type="molecule type" value="Genomic_DNA"/>
</dbReference>
<evidence type="ECO:0000313" key="2">
    <source>
        <dbReference type="EMBL" id="QHS89692.1"/>
    </source>
</evidence>
<feature type="coiled-coil region" evidence="1">
    <location>
        <begin position="95"/>
        <end position="122"/>
    </location>
</feature>
<keyword evidence="1" id="KW-0175">Coiled coil</keyword>
<evidence type="ECO:0000256" key="1">
    <source>
        <dbReference type="SAM" id="Coils"/>
    </source>
</evidence>
<dbReference type="AlphaFoldDB" id="A0A6C0BCG1"/>